<name>A0ABY5HAQ8_9PSED</name>
<evidence type="ECO:0000259" key="5">
    <source>
        <dbReference type="Pfam" id="PF25917"/>
    </source>
</evidence>
<sequence length="370" mass="38442">MNPIRWALPLSAALVLATGCSKAPESSAAPTVMAEARAVSVTQVVLRPMAGTLTASGLLVPREEAAVGSELSGFRVAQVLVEEGASVEQGQTLAKLDPGLLQARIAQAVAALAQSRAQAKQAQGEAARVAGLDGTGILSDEQIHSRRAQAQGANAAVQVAEAQLNDLRAQERRLLIRAPVAGTVLERMVRPGDVALPSQPMFRIARDGLIELDAEVPEAALAKIAVGQRAQVELASGAKFDGTARLLSPRVDAQTKLGRVRVRLPLDPALRAGGYASVVFSREASPVPAVPEKAIQFEASGPLVIVIDEQRRAQRMPVQTAGRADGFVAIEQGPPVGTSVALGGGAFLLDGDLVDPVEARPTASHAQARN</sequence>
<proteinExistence type="inferred from homology"/>
<dbReference type="InterPro" id="IPR006143">
    <property type="entry name" value="RND_pump_MFP"/>
</dbReference>
<evidence type="ECO:0000256" key="4">
    <source>
        <dbReference type="SAM" id="SignalP"/>
    </source>
</evidence>
<evidence type="ECO:0000256" key="3">
    <source>
        <dbReference type="SAM" id="Coils"/>
    </source>
</evidence>
<keyword evidence="8" id="KW-1185">Reference proteome</keyword>
<dbReference type="PROSITE" id="PS51257">
    <property type="entry name" value="PROKAR_LIPOPROTEIN"/>
    <property type="match status" value="1"/>
</dbReference>
<gene>
    <name evidence="7" type="ORF">KDW96_03820</name>
</gene>
<dbReference type="PANTHER" id="PTHR30469">
    <property type="entry name" value="MULTIDRUG RESISTANCE PROTEIN MDTA"/>
    <property type="match status" value="1"/>
</dbReference>
<evidence type="ECO:0000256" key="1">
    <source>
        <dbReference type="ARBA" id="ARBA00009477"/>
    </source>
</evidence>
<reference evidence="7" key="1">
    <citation type="submission" date="2021-04" db="EMBL/GenBank/DDBJ databases">
        <title>Oceanospirillales bacteria with DddD are important DMSP degraders in coastal seawater.</title>
        <authorList>
            <person name="Liu J."/>
        </authorList>
    </citation>
    <scope>NUCLEOTIDE SEQUENCE</scope>
    <source>
        <strain evidence="7">D13-4</strain>
    </source>
</reference>
<dbReference type="PANTHER" id="PTHR30469:SF15">
    <property type="entry name" value="HLYD FAMILY OF SECRETION PROTEINS"/>
    <property type="match status" value="1"/>
</dbReference>
<feature type="chain" id="PRO_5045189328" evidence="4">
    <location>
        <begin position="24"/>
        <end position="370"/>
    </location>
</feature>
<feature type="coiled-coil region" evidence="3">
    <location>
        <begin position="150"/>
        <end position="177"/>
    </location>
</feature>
<dbReference type="InterPro" id="IPR058792">
    <property type="entry name" value="Beta-barrel_RND_2"/>
</dbReference>
<dbReference type="Gene3D" id="1.10.287.470">
    <property type="entry name" value="Helix hairpin bin"/>
    <property type="match status" value="1"/>
</dbReference>
<evidence type="ECO:0000256" key="2">
    <source>
        <dbReference type="ARBA" id="ARBA00023054"/>
    </source>
</evidence>
<dbReference type="Pfam" id="PF25917">
    <property type="entry name" value="BSH_RND"/>
    <property type="match status" value="1"/>
</dbReference>
<evidence type="ECO:0000259" key="6">
    <source>
        <dbReference type="Pfam" id="PF25954"/>
    </source>
</evidence>
<dbReference type="NCBIfam" id="TIGR01730">
    <property type="entry name" value="RND_mfp"/>
    <property type="match status" value="1"/>
</dbReference>
<keyword evidence="4" id="KW-0732">Signal</keyword>
<dbReference type="Gene3D" id="2.40.30.170">
    <property type="match status" value="1"/>
</dbReference>
<accession>A0ABY5HAQ8</accession>
<dbReference type="Gene3D" id="2.40.50.100">
    <property type="match status" value="1"/>
</dbReference>
<dbReference type="Gene3D" id="2.40.420.20">
    <property type="match status" value="1"/>
</dbReference>
<feature type="signal peptide" evidence="4">
    <location>
        <begin position="1"/>
        <end position="23"/>
    </location>
</feature>
<dbReference type="RefSeq" id="WP_255839101.1">
    <property type="nucleotide sequence ID" value="NZ_CP073346.1"/>
</dbReference>
<dbReference type="SUPFAM" id="SSF111369">
    <property type="entry name" value="HlyD-like secretion proteins"/>
    <property type="match status" value="1"/>
</dbReference>
<dbReference type="Proteomes" id="UP001059672">
    <property type="component" value="Chromosome"/>
</dbReference>
<feature type="domain" description="Multidrug resistance protein MdtA-like barrel-sandwich hybrid" evidence="5">
    <location>
        <begin position="64"/>
        <end position="200"/>
    </location>
</feature>
<dbReference type="InterPro" id="IPR058625">
    <property type="entry name" value="MdtA-like_BSH"/>
</dbReference>
<comment type="similarity">
    <text evidence="1">Belongs to the membrane fusion protein (MFP) (TC 8.A.1) family.</text>
</comment>
<evidence type="ECO:0000313" key="8">
    <source>
        <dbReference type="Proteomes" id="UP001059672"/>
    </source>
</evidence>
<dbReference type="Pfam" id="PF25954">
    <property type="entry name" value="Beta-barrel_RND_2"/>
    <property type="match status" value="1"/>
</dbReference>
<keyword evidence="2 3" id="KW-0175">Coiled coil</keyword>
<protein>
    <submittedName>
        <fullName evidence="7">Efflux RND transporter periplasmic adaptor subunit</fullName>
    </submittedName>
</protein>
<feature type="domain" description="CusB-like beta-barrel" evidence="6">
    <location>
        <begin position="212"/>
        <end position="283"/>
    </location>
</feature>
<evidence type="ECO:0000313" key="7">
    <source>
        <dbReference type="EMBL" id="UTW08464.1"/>
    </source>
</evidence>
<organism evidence="7 8">
    <name type="scientific">Pseudomonas benzenivorans</name>
    <dbReference type="NCBI Taxonomy" id="556533"/>
    <lineage>
        <taxon>Bacteria</taxon>
        <taxon>Pseudomonadati</taxon>
        <taxon>Pseudomonadota</taxon>
        <taxon>Gammaproteobacteria</taxon>
        <taxon>Pseudomonadales</taxon>
        <taxon>Pseudomonadaceae</taxon>
        <taxon>Pseudomonas</taxon>
    </lineage>
</organism>
<dbReference type="EMBL" id="CP073346">
    <property type="protein sequence ID" value="UTW08464.1"/>
    <property type="molecule type" value="Genomic_DNA"/>
</dbReference>